<dbReference type="CDD" id="cd07995">
    <property type="entry name" value="TPK"/>
    <property type="match status" value="1"/>
</dbReference>
<evidence type="ECO:0000313" key="8">
    <source>
        <dbReference type="Proteomes" id="UP000230821"/>
    </source>
</evidence>
<dbReference type="SMART" id="SM00983">
    <property type="entry name" value="TPK_B1_binding"/>
    <property type="match status" value="1"/>
</dbReference>
<evidence type="ECO:0000256" key="2">
    <source>
        <dbReference type="ARBA" id="ARBA00022741"/>
    </source>
</evidence>
<dbReference type="InterPro" id="IPR053149">
    <property type="entry name" value="TPK"/>
</dbReference>
<evidence type="ECO:0000313" key="7">
    <source>
        <dbReference type="EMBL" id="PIE34983.1"/>
    </source>
</evidence>
<dbReference type="EMBL" id="PDSK01000068">
    <property type="protein sequence ID" value="PIE34983.1"/>
    <property type="molecule type" value="Genomic_DNA"/>
</dbReference>
<proteinExistence type="predicted"/>
<evidence type="ECO:0000259" key="6">
    <source>
        <dbReference type="SMART" id="SM00983"/>
    </source>
</evidence>
<protein>
    <recommendedName>
        <fullName evidence="5">Thiamine diphosphokinase</fullName>
        <ecNumber evidence="5">2.7.6.2</ecNumber>
    </recommendedName>
</protein>
<dbReference type="InterPro" id="IPR007371">
    <property type="entry name" value="TPK_catalytic"/>
</dbReference>
<sequence>MRAIIFVNGQFHNPEIARQYIQPDDYIIAVNGGTRHALLLDVLPDVIIGDQDSLPTDAASRLKDTNVRFLTYPAQKDETDLELALLHAVEQHCTRILLLAAFGGRIDQGFANMFLLTLPELQGIDVRILDSNQTAFLIRDEAAISGNIGDTVSVLPFAGDAIGVTNSGFKWPLHNATLSLGTTRGISNVLLEKYATIRIKEGMLLCVVTQQR</sequence>
<dbReference type="SUPFAM" id="SSF63999">
    <property type="entry name" value="Thiamin pyrophosphokinase, catalytic domain"/>
    <property type="match status" value="1"/>
</dbReference>
<dbReference type="AlphaFoldDB" id="A0A2G6KH43"/>
<keyword evidence="4" id="KW-0067">ATP-binding</keyword>
<reference evidence="7 8" key="1">
    <citation type="submission" date="2017-10" db="EMBL/GenBank/DDBJ databases">
        <title>Novel microbial diversity and functional potential in the marine mammal oral microbiome.</title>
        <authorList>
            <person name="Dudek N.K."/>
            <person name="Sun C.L."/>
            <person name="Burstein D."/>
            <person name="Kantor R.S."/>
            <person name="Aliaga Goltsman D.S."/>
            <person name="Bik E.M."/>
            <person name="Thomas B.C."/>
            <person name="Banfield J.F."/>
            <person name="Relman D.A."/>
        </authorList>
    </citation>
    <scope>NUCLEOTIDE SEQUENCE [LARGE SCALE GENOMIC DNA]</scope>
    <source>
        <strain evidence="7">DOLJORAL78_47_16</strain>
    </source>
</reference>
<feature type="domain" description="Thiamin pyrophosphokinase thiamin-binding" evidence="6">
    <location>
        <begin position="146"/>
        <end position="205"/>
    </location>
</feature>
<dbReference type="GO" id="GO:0009229">
    <property type="term" value="P:thiamine diphosphate biosynthetic process"/>
    <property type="evidence" value="ECO:0007669"/>
    <property type="project" value="InterPro"/>
</dbReference>
<dbReference type="NCBIfam" id="TIGR01378">
    <property type="entry name" value="thi_PPkinase"/>
    <property type="match status" value="1"/>
</dbReference>
<evidence type="ECO:0000256" key="1">
    <source>
        <dbReference type="ARBA" id="ARBA00022679"/>
    </source>
</evidence>
<dbReference type="GO" id="GO:0004788">
    <property type="term" value="F:thiamine diphosphokinase activity"/>
    <property type="evidence" value="ECO:0007669"/>
    <property type="project" value="UniProtKB-UniRule"/>
</dbReference>
<dbReference type="Pfam" id="PF04265">
    <property type="entry name" value="TPK_B1_binding"/>
    <property type="match status" value="1"/>
</dbReference>
<dbReference type="InterPro" id="IPR006282">
    <property type="entry name" value="Thi_PPkinase"/>
</dbReference>
<dbReference type="Gene3D" id="3.40.50.10240">
    <property type="entry name" value="Thiamin pyrophosphokinase, catalytic domain"/>
    <property type="match status" value="1"/>
</dbReference>
<dbReference type="PANTHER" id="PTHR41299">
    <property type="entry name" value="THIAMINE PYROPHOSPHOKINASE"/>
    <property type="match status" value="1"/>
</dbReference>
<keyword evidence="1" id="KW-0808">Transferase</keyword>
<dbReference type="Proteomes" id="UP000230821">
    <property type="component" value="Unassembled WGS sequence"/>
</dbReference>
<dbReference type="Pfam" id="PF04263">
    <property type="entry name" value="TPK_catalytic"/>
    <property type="match status" value="1"/>
</dbReference>
<dbReference type="GO" id="GO:0030975">
    <property type="term" value="F:thiamine binding"/>
    <property type="evidence" value="ECO:0007669"/>
    <property type="project" value="InterPro"/>
</dbReference>
<keyword evidence="2" id="KW-0547">Nucleotide-binding</keyword>
<evidence type="ECO:0000256" key="3">
    <source>
        <dbReference type="ARBA" id="ARBA00022777"/>
    </source>
</evidence>
<evidence type="ECO:0000256" key="5">
    <source>
        <dbReference type="NCBIfam" id="TIGR01378"/>
    </source>
</evidence>
<dbReference type="EC" id="2.7.6.2" evidence="5"/>
<dbReference type="InterPro" id="IPR036371">
    <property type="entry name" value="TPK_B1-bd_sf"/>
</dbReference>
<dbReference type="InterPro" id="IPR007373">
    <property type="entry name" value="Thiamin_PyroPKinase_B1-bd"/>
</dbReference>
<accession>A0A2G6KH43</accession>
<organism evidence="7 8">
    <name type="scientific">candidate division KSB3 bacterium</name>
    <dbReference type="NCBI Taxonomy" id="2044937"/>
    <lineage>
        <taxon>Bacteria</taxon>
        <taxon>candidate division KSB3</taxon>
    </lineage>
</organism>
<gene>
    <name evidence="7" type="ORF">CSA56_05995</name>
</gene>
<dbReference type="GO" id="GO:0016301">
    <property type="term" value="F:kinase activity"/>
    <property type="evidence" value="ECO:0007669"/>
    <property type="project" value="UniProtKB-KW"/>
</dbReference>
<dbReference type="InterPro" id="IPR036759">
    <property type="entry name" value="TPK_catalytic_sf"/>
</dbReference>
<dbReference type="SUPFAM" id="SSF63862">
    <property type="entry name" value="Thiamin pyrophosphokinase, substrate-binding domain"/>
    <property type="match status" value="1"/>
</dbReference>
<keyword evidence="3 7" id="KW-0418">Kinase</keyword>
<dbReference type="PANTHER" id="PTHR41299:SF1">
    <property type="entry name" value="THIAMINE PYROPHOSPHOKINASE"/>
    <property type="match status" value="1"/>
</dbReference>
<comment type="caution">
    <text evidence="7">The sequence shown here is derived from an EMBL/GenBank/DDBJ whole genome shotgun (WGS) entry which is preliminary data.</text>
</comment>
<dbReference type="GO" id="GO:0006772">
    <property type="term" value="P:thiamine metabolic process"/>
    <property type="evidence" value="ECO:0007669"/>
    <property type="project" value="UniProtKB-UniRule"/>
</dbReference>
<evidence type="ECO:0000256" key="4">
    <source>
        <dbReference type="ARBA" id="ARBA00022840"/>
    </source>
</evidence>
<dbReference type="GO" id="GO:0005524">
    <property type="term" value="F:ATP binding"/>
    <property type="evidence" value="ECO:0007669"/>
    <property type="project" value="UniProtKB-KW"/>
</dbReference>
<name>A0A2G6KH43_9BACT</name>